<feature type="domain" description="Uroporphyrinogen decarboxylase (URO-D)" evidence="10">
    <location>
        <begin position="24"/>
        <end position="33"/>
    </location>
</feature>
<dbReference type="NCBIfam" id="TIGR01464">
    <property type="entry name" value="hemE"/>
    <property type="match status" value="1"/>
</dbReference>
<reference evidence="12 13" key="1">
    <citation type="submission" date="2019-03" db="EMBL/GenBank/DDBJ databases">
        <title>Lake Tanganyika Metagenome-Assembled Genomes (MAGs).</title>
        <authorList>
            <person name="Tran P."/>
        </authorList>
    </citation>
    <scope>NUCLEOTIDE SEQUENCE [LARGE SCALE GENOMIC DNA]</scope>
    <source>
        <strain evidence="12">K_DeepCast_65m_m2_236</strain>
    </source>
</reference>
<evidence type="ECO:0000259" key="11">
    <source>
        <dbReference type="PROSITE" id="PS00907"/>
    </source>
</evidence>
<name>A0A938BJG8_9BACT</name>
<comment type="caution">
    <text evidence="12">The sequence shown here is derived from an EMBL/GenBank/DDBJ whole genome shotgun (WGS) entry which is preliminary data.</text>
</comment>
<sequence length="259" mass="28304">MTQNLATRPLLVSAARREPTSRPPVWIMRQAGRYLPEYRAIREKYSFLELCRTPEVAAEVSHQPIERLGVDAAIIFSDILIPLEAMGLDVGFTEKGPKIANPIGSAADVARLRIPEPAEDLPFVAESIRILAERLAGSVPIIGFSGAPFTLACYAVDGSGSKDYSRTKSLMVREPQLFAQLLDKLAETISRSLIAQIEAGAELVQIFDSWGGILSERDYRNFSLPATRKAIDRVRAATGKPVTLYLGGGPHLIDAMIES</sequence>
<evidence type="ECO:0000256" key="3">
    <source>
        <dbReference type="ARBA" id="ARBA00012288"/>
    </source>
</evidence>
<dbReference type="Pfam" id="PF01208">
    <property type="entry name" value="URO-D"/>
    <property type="match status" value="1"/>
</dbReference>
<evidence type="ECO:0000313" key="13">
    <source>
        <dbReference type="Proteomes" id="UP000703893"/>
    </source>
</evidence>
<dbReference type="GO" id="GO:0006783">
    <property type="term" value="P:heme biosynthetic process"/>
    <property type="evidence" value="ECO:0007669"/>
    <property type="project" value="TreeGrafter"/>
</dbReference>
<dbReference type="EC" id="4.1.1.37" evidence="3 7"/>
<dbReference type="SUPFAM" id="SSF51726">
    <property type="entry name" value="UROD/MetE-like"/>
    <property type="match status" value="1"/>
</dbReference>
<dbReference type="PANTHER" id="PTHR21091">
    <property type="entry name" value="METHYLTETRAHYDROFOLATE:HOMOCYSTEINE METHYLTRANSFERASE RELATED"/>
    <property type="match status" value="1"/>
</dbReference>
<evidence type="ECO:0000256" key="2">
    <source>
        <dbReference type="ARBA" id="ARBA00009935"/>
    </source>
</evidence>
<dbReference type="PROSITE" id="PS00906">
    <property type="entry name" value="UROD_1"/>
    <property type="match status" value="1"/>
</dbReference>
<evidence type="ECO:0000259" key="10">
    <source>
        <dbReference type="PROSITE" id="PS00906"/>
    </source>
</evidence>
<comment type="catalytic activity">
    <reaction evidence="8">
        <text>uroporphyrinogen III + 4 H(+) = coproporphyrinogen III + 4 CO2</text>
        <dbReference type="Rhea" id="RHEA:19865"/>
        <dbReference type="ChEBI" id="CHEBI:15378"/>
        <dbReference type="ChEBI" id="CHEBI:16526"/>
        <dbReference type="ChEBI" id="CHEBI:57308"/>
        <dbReference type="ChEBI" id="CHEBI:57309"/>
        <dbReference type="EC" id="4.1.1.37"/>
    </reaction>
</comment>
<comment type="similarity">
    <text evidence="2 9">Belongs to the uroporphyrinogen decarboxylase family.</text>
</comment>
<feature type="domain" description="Uroporphyrinogen decarboxylase (URO-D)" evidence="11">
    <location>
        <begin position="142"/>
        <end position="158"/>
    </location>
</feature>
<evidence type="ECO:0000256" key="7">
    <source>
        <dbReference type="NCBIfam" id="TIGR01464"/>
    </source>
</evidence>
<dbReference type="CDD" id="cd00717">
    <property type="entry name" value="URO-D"/>
    <property type="match status" value="1"/>
</dbReference>
<accession>A0A938BJG8</accession>
<evidence type="ECO:0000256" key="1">
    <source>
        <dbReference type="ARBA" id="ARBA00004804"/>
    </source>
</evidence>
<dbReference type="InterPro" id="IPR006361">
    <property type="entry name" value="Uroporphyrinogen_deCO2ase_HemE"/>
</dbReference>
<keyword evidence="6 8" id="KW-0627">Porphyrin biosynthesis</keyword>
<comment type="pathway">
    <text evidence="1 8">Porphyrin-containing compound metabolism; protoporphyrin-IX biosynthesis; coproporphyrinogen-III from 5-aminolevulinate: step 4/4.</text>
</comment>
<keyword evidence="4 8" id="KW-0210">Decarboxylase</keyword>
<dbReference type="InterPro" id="IPR038071">
    <property type="entry name" value="UROD/MetE-like_sf"/>
</dbReference>
<dbReference type="Gene3D" id="3.20.20.210">
    <property type="match status" value="1"/>
</dbReference>
<dbReference type="EMBL" id="VGJX01000525">
    <property type="protein sequence ID" value="MBM3275312.1"/>
    <property type="molecule type" value="Genomic_DNA"/>
</dbReference>
<dbReference type="GO" id="GO:0004853">
    <property type="term" value="F:uroporphyrinogen decarboxylase activity"/>
    <property type="evidence" value="ECO:0007669"/>
    <property type="project" value="UniProtKB-UniRule"/>
</dbReference>
<dbReference type="InterPro" id="IPR000257">
    <property type="entry name" value="Uroporphyrinogen_deCOase"/>
</dbReference>
<dbReference type="AlphaFoldDB" id="A0A938BJG8"/>
<feature type="non-terminal residue" evidence="12">
    <location>
        <position position="259"/>
    </location>
</feature>
<evidence type="ECO:0000256" key="8">
    <source>
        <dbReference type="RuleBase" id="RU000554"/>
    </source>
</evidence>
<evidence type="ECO:0000256" key="9">
    <source>
        <dbReference type="RuleBase" id="RU004169"/>
    </source>
</evidence>
<gene>
    <name evidence="12" type="primary">hemE</name>
    <name evidence="12" type="ORF">FJZ00_09175</name>
</gene>
<evidence type="ECO:0000256" key="5">
    <source>
        <dbReference type="ARBA" id="ARBA00023239"/>
    </source>
</evidence>
<organism evidence="12 13">
    <name type="scientific">Candidatus Tanganyikabacteria bacterium</name>
    <dbReference type="NCBI Taxonomy" id="2961651"/>
    <lineage>
        <taxon>Bacteria</taxon>
        <taxon>Bacillati</taxon>
        <taxon>Candidatus Sericytochromatia</taxon>
        <taxon>Candidatus Tanganyikabacteria</taxon>
    </lineage>
</organism>
<evidence type="ECO:0000256" key="4">
    <source>
        <dbReference type="ARBA" id="ARBA00022793"/>
    </source>
</evidence>
<evidence type="ECO:0000256" key="6">
    <source>
        <dbReference type="ARBA" id="ARBA00023244"/>
    </source>
</evidence>
<dbReference type="GO" id="GO:0005829">
    <property type="term" value="C:cytosol"/>
    <property type="evidence" value="ECO:0007669"/>
    <property type="project" value="TreeGrafter"/>
</dbReference>
<keyword evidence="5 8" id="KW-0456">Lyase</keyword>
<proteinExistence type="inferred from homology"/>
<dbReference type="Proteomes" id="UP000703893">
    <property type="component" value="Unassembled WGS sequence"/>
</dbReference>
<evidence type="ECO:0000313" key="12">
    <source>
        <dbReference type="EMBL" id="MBM3275312.1"/>
    </source>
</evidence>
<protein>
    <recommendedName>
        <fullName evidence="3 7">Uroporphyrinogen decarboxylase</fullName>
        <ecNumber evidence="3 7">4.1.1.37</ecNumber>
    </recommendedName>
</protein>
<dbReference type="PANTHER" id="PTHR21091:SF169">
    <property type="entry name" value="UROPORPHYRINOGEN DECARBOXYLASE"/>
    <property type="match status" value="1"/>
</dbReference>
<dbReference type="PROSITE" id="PS00907">
    <property type="entry name" value="UROD_2"/>
    <property type="match status" value="1"/>
</dbReference>